<keyword evidence="6 8" id="KW-0472">Membrane</keyword>
<dbReference type="GO" id="GO:0015267">
    <property type="term" value="F:channel activity"/>
    <property type="evidence" value="ECO:0007669"/>
    <property type="project" value="InterPro"/>
</dbReference>
<feature type="transmembrane region" description="Helical" evidence="8">
    <location>
        <begin position="168"/>
        <end position="189"/>
    </location>
</feature>
<evidence type="ECO:0000256" key="2">
    <source>
        <dbReference type="ARBA" id="ARBA00022448"/>
    </source>
</evidence>
<dbReference type="GO" id="GO:0016020">
    <property type="term" value="C:membrane"/>
    <property type="evidence" value="ECO:0007669"/>
    <property type="project" value="UniProtKB-SubCell"/>
</dbReference>
<dbReference type="Gramene" id="OB08G13190.1">
    <property type="protein sequence ID" value="OB08G13190.1"/>
    <property type="gene ID" value="OB08G13190"/>
</dbReference>
<evidence type="ECO:0000256" key="8">
    <source>
        <dbReference type="SAM" id="Phobius"/>
    </source>
</evidence>
<dbReference type="RefSeq" id="XP_006659833.1">
    <property type="nucleotide sequence ID" value="XM_006659770.1"/>
</dbReference>
<dbReference type="OMA" id="MEPIHHV"/>
<evidence type="ECO:0000313" key="9">
    <source>
        <dbReference type="EnsemblPlants" id="OB08G13190.1"/>
    </source>
</evidence>
<protein>
    <submittedName>
        <fullName evidence="9">Uncharacterized protein</fullName>
    </submittedName>
</protein>
<dbReference type="HOGENOM" id="CLU_020019_3_1_1"/>
<dbReference type="PANTHER" id="PTHR45724:SF55">
    <property type="entry name" value="AQUAPORIN NIP3-2"/>
    <property type="match status" value="1"/>
</dbReference>
<accession>J3MQE0</accession>
<organism evidence="9">
    <name type="scientific">Oryza brachyantha</name>
    <name type="common">malo sina</name>
    <dbReference type="NCBI Taxonomy" id="4533"/>
    <lineage>
        <taxon>Eukaryota</taxon>
        <taxon>Viridiplantae</taxon>
        <taxon>Streptophyta</taxon>
        <taxon>Embryophyta</taxon>
        <taxon>Tracheophyta</taxon>
        <taxon>Spermatophyta</taxon>
        <taxon>Magnoliopsida</taxon>
        <taxon>Liliopsida</taxon>
        <taxon>Poales</taxon>
        <taxon>Poaceae</taxon>
        <taxon>BOP clade</taxon>
        <taxon>Oryzoideae</taxon>
        <taxon>Oryzeae</taxon>
        <taxon>Oryzinae</taxon>
        <taxon>Oryza</taxon>
    </lineage>
</organism>
<dbReference type="InterPro" id="IPR000425">
    <property type="entry name" value="MIP"/>
</dbReference>
<comment type="subcellular location">
    <subcellularLocation>
        <location evidence="1">Membrane</location>
        <topology evidence="1">Multi-pass membrane protein</topology>
    </subcellularLocation>
</comment>
<keyword evidence="10" id="KW-1185">Reference proteome</keyword>
<keyword evidence="5 8" id="KW-1133">Transmembrane helix</keyword>
<dbReference type="InterPro" id="IPR034294">
    <property type="entry name" value="Aquaporin_transptr"/>
</dbReference>
<evidence type="ECO:0000256" key="7">
    <source>
        <dbReference type="RuleBase" id="RU000477"/>
    </source>
</evidence>
<dbReference type="GeneID" id="102718382"/>
<feature type="transmembrane region" description="Helical" evidence="8">
    <location>
        <begin position="130"/>
        <end position="148"/>
    </location>
</feature>
<dbReference type="Proteomes" id="UP000006038">
    <property type="component" value="Chromosome 8"/>
</dbReference>
<keyword evidence="3 7" id="KW-0812">Transmembrane</keyword>
<keyword evidence="4" id="KW-0677">Repeat</keyword>
<proteinExistence type="inferred from homology"/>
<evidence type="ECO:0000256" key="5">
    <source>
        <dbReference type="ARBA" id="ARBA00022989"/>
    </source>
</evidence>
<dbReference type="Pfam" id="PF00230">
    <property type="entry name" value="MIP"/>
    <property type="match status" value="1"/>
</dbReference>
<dbReference type="PROSITE" id="PS00221">
    <property type="entry name" value="MIP"/>
    <property type="match status" value="1"/>
</dbReference>
<feature type="transmembrane region" description="Helical" evidence="8">
    <location>
        <begin position="55"/>
        <end position="73"/>
    </location>
</feature>
<evidence type="ECO:0000256" key="3">
    <source>
        <dbReference type="ARBA" id="ARBA00022692"/>
    </source>
</evidence>
<dbReference type="EnsemblPlants" id="OB08G13190.1">
    <property type="protein sequence ID" value="OB08G13190.1"/>
    <property type="gene ID" value="OB08G13190"/>
</dbReference>
<dbReference type="AlphaFoldDB" id="J3MQE0"/>
<dbReference type="InterPro" id="IPR023271">
    <property type="entry name" value="Aquaporin-like"/>
</dbReference>
<evidence type="ECO:0000313" key="10">
    <source>
        <dbReference type="Proteomes" id="UP000006038"/>
    </source>
</evidence>
<name>J3MQE0_ORYBR</name>
<dbReference type="PANTHER" id="PTHR45724">
    <property type="entry name" value="AQUAPORIN NIP2-1"/>
    <property type="match status" value="1"/>
</dbReference>
<dbReference type="OrthoDB" id="3222at2759"/>
<evidence type="ECO:0000256" key="4">
    <source>
        <dbReference type="ARBA" id="ARBA00022737"/>
    </source>
</evidence>
<dbReference type="KEGG" id="obr:102718382"/>
<evidence type="ECO:0000256" key="6">
    <source>
        <dbReference type="ARBA" id="ARBA00023136"/>
    </source>
</evidence>
<reference evidence="9" key="1">
    <citation type="journal article" date="2013" name="Nat. Commun.">
        <title>Whole-genome sequencing of Oryza brachyantha reveals mechanisms underlying Oryza genome evolution.</title>
        <authorList>
            <person name="Chen J."/>
            <person name="Huang Q."/>
            <person name="Gao D."/>
            <person name="Wang J."/>
            <person name="Lang Y."/>
            <person name="Liu T."/>
            <person name="Li B."/>
            <person name="Bai Z."/>
            <person name="Luis Goicoechea J."/>
            <person name="Liang C."/>
            <person name="Chen C."/>
            <person name="Zhang W."/>
            <person name="Sun S."/>
            <person name="Liao Y."/>
            <person name="Zhang X."/>
            <person name="Yang L."/>
            <person name="Song C."/>
            <person name="Wang M."/>
            <person name="Shi J."/>
            <person name="Liu G."/>
            <person name="Liu J."/>
            <person name="Zhou H."/>
            <person name="Zhou W."/>
            <person name="Yu Q."/>
            <person name="An N."/>
            <person name="Chen Y."/>
            <person name="Cai Q."/>
            <person name="Wang B."/>
            <person name="Liu B."/>
            <person name="Min J."/>
            <person name="Huang Y."/>
            <person name="Wu H."/>
            <person name="Li Z."/>
            <person name="Zhang Y."/>
            <person name="Yin Y."/>
            <person name="Song W."/>
            <person name="Jiang J."/>
            <person name="Jackson S.A."/>
            <person name="Wing R.A."/>
            <person name="Wang J."/>
            <person name="Chen M."/>
        </authorList>
    </citation>
    <scope>NUCLEOTIDE SEQUENCE [LARGE SCALE GENOMIC DNA]</scope>
    <source>
        <strain evidence="9">cv. IRGC 101232</strain>
    </source>
</reference>
<dbReference type="eggNOG" id="KOG0223">
    <property type="taxonomic scope" value="Eukaryota"/>
</dbReference>
<evidence type="ECO:0000256" key="1">
    <source>
        <dbReference type="ARBA" id="ARBA00004141"/>
    </source>
</evidence>
<dbReference type="SUPFAM" id="SSF81338">
    <property type="entry name" value="Aquaporin-like"/>
    <property type="match status" value="1"/>
</dbReference>
<dbReference type="PRINTS" id="PR00783">
    <property type="entry name" value="MINTRINSICP"/>
</dbReference>
<gene>
    <name evidence="9" type="primary">LOC102718382</name>
</gene>
<dbReference type="Gene3D" id="1.20.1080.10">
    <property type="entry name" value="Glycerol uptake facilitator protein"/>
    <property type="match status" value="1"/>
</dbReference>
<dbReference type="STRING" id="4533.J3MQE0"/>
<keyword evidence="2 7" id="KW-0813">Transport</keyword>
<feature type="transmembrane region" description="Helical" evidence="8">
    <location>
        <begin position="198"/>
        <end position="220"/>
    </location>
</feature>
<feature type="transmembrane region" description="Helical" evidence="8">
    <location>
        <begin position="85"/>
        <end position="109"/>
    </location>
</feature>
<comment type="similarity">
    <text evidence="7">Belongs to the MIP/aquaporin (TC 1.A.8) family.</text>
</comment>
<sequence length="263" mass="27215">MQGQCKSGMDNAVAVTIPPMQASESNRIAGNVSSHLWRPGLPNTKPPAIPLVKKVSAEFFGTFILIFTVLSTITMDEQHKGVESLLGIAASAGLAVTVLVLSLVHISGCHLNPAISIAMAVFGHLPPAHLLPYIAAQILGSVAASFAVKGLFHPLNPGVVTVPNVGTAEAFFIEFVITFTLLLIITALATDPNAVKELIAVAVGATVMMNILVAGPSTGASMNPARTIGAAIATGRYTQIWVYLVATPLGGIVGTGAYIVMKL</sequence>
<dbReference type="InterPro" id="IPR022357">
    <property type="entry name" value="MIP_CS"/>
</dbReference>
<reference evidence="9" key="2">
    <citation type="submission" date="2013-04" db="UniProtKB">
        <authorList>
            <consortium name="EnsemblPlants"/>
        </authorList>
    </citation>
    <scope>IDENTIFICATION</scope>
</reference>
<feature type="transmembrane region" description="Helical" evidence="8">
    <location>
        <begin position="240"/>
        <end position="261"/>
    </location>
</feature>